<dbReference type="Pfam" id="PF03374">
    <property type="entry name" value="ANT"/>
    <property type="match status" value="1"/>
</dbReference>
<dbReference type="InterPro" id="IPR014054">
    <property type="entry name" value="Phage_regulatory_Rha"/>
</dbReference>
<sequence>MSSREIAELTGKRHDHVMRDTRKMLVELHGEEALPKFGGSYTGQDNTARPCFNLPKRESLILVSGYDVHMRAAIIDRWQLLEDRRSPEAMLNDKSVLRALLLENVEKVIALETRVASDAPKVAFADQVSAAPDAISISQAAKTLGTGRTRLAAFLRQKGWLTRTNEPYQDKINSGLLDVKIGSWEHPEKGLQRSVTALVTGKGLAKLHQLFTAH</sequence>
<evidence type="ECO:0000313" key="3">
    <source>
        <dbReference type="Proteomes" id="UP000590524"/>
    </source>
</evidence>
<organism evidence="2 3">
    <name type="scientific">Sphingobium scionense</name>
    <dbReference type="NCBI Taxonomy" id="1404341"/>
    <lineage>
        <taxon>Bacteria</taxon>
        <taxon>Pseudomonadati</taxon>
        <taxon>Pseudomonadota</taxon>
        <taxon>Alphaproteobacteria</taxon>
        <taxon>Sphingomonadales</taxon>
        <taxon>Sphingomonadaceae</taxon>
        <taxon>Sphingobium</taxon>
    </lineage>
</organism>
<dbReference type="Proteomes" id="UP000590524">
    <property type="component" value="Unassembled WGS sequence"/>
</dbReference>
<dbReference type="RefSeq" id="WP_223178167.1">
    <property type="nucleotide sequence ID" value="NZ_JACIEU010000006.1"/>
</dbReference>
<dbReference type="GO" id="GO:0003677">
    <property type="term" value="F:DNA binding"/>
    <property type="evidence" value="ECO:0007669"/>
    <property type="project" value="InterPro"/>
</dbReference>
<keyword evidence="3" id="KW-1185">Reference proteome</keyword>
<evidence type="ECO:0000313" key="2">
    <source>
        <dbReference type="EMBL" id="MBB4148000.1"/>
    </source>
</evidence>
<dbReference type="AlphaFoldDB" id="A0A7W6PU52"/>
<evidence type="ECO:0000259" key="1">
    <source>
        <dbReference type="Pfam" id="PF03374"/>
    </source>
</evidence>
<proteinExistence type="predicted"/>
<dbReference type="InterPro" id="IPR005039">
    <property type="entry name" value="Ant_C"/>
</dbReference>
<name>A0A7W6PU52_9SPHN</name>
<gene>
    <name evidence="2" type="ORF">GGQ90_001778</name>
</gene>
<accession>A0A7W6PU52</accession>
<dbReference type="EMBL" id="JACIEU010000006">
    <property type="protein sequence ID" value="MBB4148000.1"/>
    <property type="molecule type" value="Genomic_DNA"/>
</dbReference>
<reference evidence="2 3" key="1">
    <citation type="submission" date="2020-08" db="EMBL/GenBank/DDBJ databases">
        <title>Genomic Encyclopedia of Type Strains, Phase IV (KMG-IV): sequencing the most valuable type-strain genomes for metagenomic binning, comparative biology and taxonomic classification.</title>
        <authorList>
            <person name="Goeker M."/>
        </authorList>
    </citation>
    <scope>NUCLEOTIDE SEQUENCE [LARGE SCALE GENOMIC DNA]</scope>
    <source>
        <strain evidence="2 3">DSM 19371</strain>
    </source>
</reference>
<comment type="caution">
    <text evidence="2">The sequence shown here is derived from an EMBL/GenBank/DDBJ whole genome shotgun (WGS) entry which is preliminary data.</text>
</comment>
<dbReference type="Pfam" id="PF09669">
    <property type="entry name" value="Phage_pRha"/>
    <property type="match status" value="1"/>
</dbReference>
<protein>
    <submittedName>
        <fullName evidence="2">Phage antirepressor YoqD-like protein</fullName>
    </submittedName>
</protein>
<feature type="domain" description="Antirepressor protein C-terminal" evidence="1">
    <location>
        <begin position="112"/>
        <end position="212"/>
    </location>
</feature>